<evidence type="ECO:0000256" key="4">
    <source>
        <dbReference type="ARBA" id="ARBA00022723"/>
    </source>
</evidence>
<dbReference type="InterPro" id="IPR052915">
    <property type="entry name" value="RtcB-like"/>
</dbReference>
<keyword evidence="3" id="KW-0436">Ligase</keyword>
<protein>
    <recommendedName>
        <fullName evidence="2">3'-phosphate/5'-hydroxy nucleic acid ligase</fullName>
        <ecNumber evidence="2">6.5.1.8</ecNumber>
    </recommendedName>
</protein>
<comment type="caution">
    <text evidence="9">The sequence shown here is derived from an EMBL/GenBank/DDBJ whole genome shotgun (WGS) entry which is preliminary data.</text>
</comment>
<dbReference type="EMBL" id="BARS01055421">
    <property type="protein sequence ID" value="GAG45511.1"/>
    <property type="molecule type" value="Genomic_DNA"/>
</dbReference>
<dbReference type="InterPro" id="IPR001233">
    <property type="entry name" value="RtcB"/>
</dbReference>
<feature type="non-terminal residue" evidence="9">
    <location>
        <position position="137"/>
    </location>
</feature>
<dbReference type="Gene3D" id="3.90.1860.10">
    <property type="entry name" value="tRNA-splicing ligase RtcB"/>
    <property type="match status" value="1"/>
</dbReference>
<evidence type="ECO:0000256" key="3">
    <source>
        <dbReference type="ARBA" id="ARBA00022598"/>
    </source>
</evidence>
<keyword evidence="4" id="KW-0479">Metal-binding</keyword>
<evidence type="ECO:0000256" key="8">
    <source>
        <dbReference type="ARBA" id="ARBA00047746"/>
    </source>
</evidence>
<evidence type="ECO:0000256" key="1">
    <source>
        <dbReference type="ARBA" id="ARBA00001936"/>
    </source>
</evidence>
<reference evidence="9" key="1">
    <citation type="journal article" date="2014" name="Front. Microbiol.">
        <title>High frequency of phylogenetically diverse reductive dehalogenase-homologous genes in deep subseafloor sedimentary metagenomes.</title>
        <authorList>
            <person name="Kawai M."/>
            <person name="Futagami T."/>
            <person name="Toyoda A."/>
            <person name="Takaki Y."/>
            <person name="Nishi S."/>
            <person name="Hori S."/>
            <person name="Arai W."/>
            <person name="Tsubouchi T."/>
            <person name="Morono Y."/>
            <person name="Uchiyama I."/>
            <person name="Ito T."/>
            <person name="Fujiyama A."/>
            <person name="Inagaki F."/>
            <person name="Takami H."/>
        </authorList>
    </citation>
    <scope>NUCLEOTIDE SEQUENCE</scope>
    <source>
        <strain evidence="9">Expedition CK06-06</strain>
    </source>
</reference>
<dbReference type="GO" id="GO:0006281">
    <property type="term" value="P:DNA repair"/>
    <property type="evidence" value="ECO:0007669"/>
    <property type="project" value="TreeGrafter"/>
</dbReference>
<keyword evidence="6" id="KW-0342">GTP-binding</keyword>
<evidence type="ECO:0000256" key="6">
    <source>
        <dbReference type="ARBA" id="ARBA00023134"/>
    </source>
</evidence>
<evidence type="ECO:0000313" key="9">
    <source>
        <dbReference type="EMBL" id="GAG45511.1"/>
    </source>
</evidence>
<evidence type="ECO:0000256" key="2">
    <source>
        <dbReference type="ARBA" id="ARBA00012726"/>
    </source>
</evidence>
<evidence type="ECO:0000256" key="7">
    <source>
        <dbReference type="ARBA" id="ARBA00023211"/>
    </source>
</evidence>
<proteinExistence type="predicted"/>
<dbReference type="GO" id="GO:0042245">
    <property type="term" value="P:RNA repair"/>
    <property type="evidence" value="ECO:0007669"/>
    <property type="project" value="TreeGrafter"/>
</dbReference>
<evidence type="ECO:0000256" key="5">
    <source>
        <dbReference type="ARBA" id="ARBA00022741"/>
    </source>
</evidence>
<dbReference type="GO" id="GO:0003909">
    <property type="term" value="F:DNA ligase activity"/>
    <property type="evidence" value="ECO:0007669"/>
    <property type="project" value="TreeGrafter"/>
</dbReference>
<dbReference type="PANTHER" id="PTHR43749:SF2">
    <property type="entry name" value="RNA-SPLICING LIGASE RTCB"/>
    <property type="match status" value="1"/>
</dbReference>
<dbReference type="Pfam" id="PF01139">
    <property type="entry name" value="RtcB"/>
    <property type="match status" value="1"/>
</dbReference>
<accession>X0ZAV6</accession>
<keyword evidence="7" id="KW-0464">Manganese</keyword>
<name>X0ZAV6_9ZZZZ</name>
<dbReference type="GO" id="GO:0006396">
    <property type="term" value="P:RNA processing"/>
    <property type="evidence" value="ECO:0007669"/>
    <property type="project" value="InterPro"/>
</dbReference>
<keyword evidence="5" id="KW-0547">Nucleotide-binding</keyword>
<sequence>MKIINDIPVWGEVQQNALEQITNCKKDADYVALMADHHLGYAMPIGGVAAYKDKISPSGVGYDIACGNKAVRLDISSEEVKKNVSKIMDDIFSQISFGMGRKNNEEVDHEIFEHDTWKMPVVKDLYDLARSQLGTVG</sequence>
<dbReference type="AlphaFoldDB" id="X0ZAV6"/>
<dbReference type="GO" id="GO:0170057">
    <property type="term" value="F:RNA ligase (GTP) activity"/>
    <property type="evidence" value="ECO:0007669"/>
    <property type="project" value="UniProtKB-EC"/>
</dbReference>
<organism evidence="9">
    <name type="scientific">marine sediment metagenome</name>
    <dbReference type="NCBI Taxonomy" id="412755"/>
    <lineage>
        <taxon>unclassified sequences</taxon>
        <taxon>metagenomes</taxon>
        <taxon>ecological metagenomes</taxon>
    </lineage>
</organism>
<comment type="catalytic activity">
    <reaction evidence="8">
        <text>a 3'-end 3'-phospho-ribonucleotide-RNA + a 5'-end dephospho-ribonucleoside-RNA + GTP = a ribonucleotidyl-ribonucleotide-RNA + GMP + diphosphate</text>
        <dbReference type="Rhea" id="RHEA:68076"/>
        <dbReference type="Rhea" id="RHEA-COMP:10463"/>
        <dbReference type="Rhea" id="RHEA-COMP:13936"/>
        <dbReference type="Rhea" id="RHEA-COMP:17355"/>
        <dbReference type="ChEBI" id="CHEBI:33019"/>
        <dbReference type="ChEBI" id="CHEBI:37565"/>
        <dbReference type="ChEBI" id="CHEBI:58115"/>
        <dbReference type="ChEBI" id="CHEBI:83062"/>
        <dbReference type="ChEBI" id="CHEBI:138284"/>
        <dbReference type="ChEBI" id="CHEBI:173118"/>
        <dbReference type="EC" id="6.5.1.8"/>
    </reaction>
</comment>
<dbReference type="SUPFAM" id="SSF103365">
    <property type="entry name" value="Hypothetical protein PH1602"/>
    <property type="match status" value="1"/>
</dbReference>
<gene>
    <name evidence="9" type="ORF">S01H1_81826</name>
</gene>
<dbReference type="GO" id="GO:0005525">
    <property type="term" value="F:GTP binding"/>
    <property type="evidence" value="ECO:0007669"/>
    <property type="project" value="UniProtKB-KW"/>
</dbReference>
<dbReference type="EC" id="6.5.1.8" evidence="2"/>
<dbReference type="PANTHER" id="PTHR43749">
    <property type="entry name" value="RNA-SPLICING LIGASE RTCB"/>
    <property type="match status" value="1"/>
</dbReference>
<dbReference type="GO" id="GO:0030145">
    <property type="term" value="F:manganese ion binding"/>
    <property type="evidence" value="ECO:0007669"/>
    <property type="project" value="TreeGrafter"/>
</dbReference>
<dbReference type="InterPro" id="IPR036025">
    <property type="entry name" value="RtcB-like_sf"/>
</dbReference>
<comment type="cofactor">
    <cofactor evidence="1">
        <name>Mn(2+)</name>
        <dbReference type="ChEBI" id="CHEBI:29035"/>
    </cofactor>
</comment>